<evidence type="ECO:0000313" key="1">
    <source>
        <dbReference type="EMBL" id="MFK2904978.1"/>
    </source>
</evidence>
<proteinExistence type="predicted"/>
<dbReference type="EMBL" id="JADIKM010000003">
    <property type="protein sequence ID" value="MFK2904978.1"/>
    <property type="molecule type" value="Genomic_DNA"/>
</dbReference>
<dbReference type="Proteomes" id="UP001620460">
    <property type="component" value="Unassembled WGS sequence"/>
</dbReference>
<comment type="caution">
    <text evidence="1">The sequence shown here is derived from an EMBL/GenBank/DDBJ whole genome shotgun (WGS) entry which is preliminary data.</text>
</comment>
<gene>
    <name evidence="1" type="ORF">ISP17_13535</name>
</gene>
<name>A0ABW8JUZ6_9GAMM</name>
<keyword evidence="2" id="KW-1185">Reference proteome</keyword>
<evidence type="ECO:0000313" key="2">
    <source>
        <dbReference type="Proteomes" id="UP001620460"/>
    </source>
</evidence>
<dbReference type="RefSeq" id="WP_404633985.1">
    <property type="nucleotide sequence ID" value="NZ_JADIKM010000003.1"/>
</dbReference>
<accession>A0ABW8JUZ6</accession>
<sequence>MSAPKVDVRAVMGMAAQVLDMDCNPTLAGDMREAGAAVAKLIDAQRGCADALREAAKQARRRGDNGHAAMCNRHALAAVAALAGIGGAA</sequence>
<reference evidence="1 2" key="1">
    <citation type="submission" date="2020-10" db="EMBL/GenBank/DDBJ databases">
        <title>Phylogeny of dyella-like bacteria.</title>
        <authorList>
            <person name="Fu J."/>
        </authorList>
    </citation>
    <scope>NUCLEOTIDE SEQUENCE [LARGE SCALE GENOMIC DNA]</scope>
    <source>
        <strain evidence="1 2">Gsoil3046</strain>
    </source>
</reference>
<organism evidence="1 2">
    <name type="scientific">Dyella ginsengisoli</name>
    <dbReference type="NCBI Taxonomy" id="363848"/>
    <lineage>
        <taxon>Bacteria</taxon>
        <taxon>Pseudomonadati</taxon>
        <taxon>Pseudomonadota</taxon>
        <taxon>Gammaproteobacteria</taxon>
        <taxon>Lysobacterales</taxon>
        <taxon>Rhodanobacteraceae</taxon>
        <taxon>Dyella</taxon>
    </lineage>
</organism>
<protein>
    <submittedName>
        <fullName evidence="1">Uncharacterized protein</fullName>
    </submittedName>
</protein>